<dbReference type="GO" id="GO:0006412">
    <property type="term" value="P:translation"/>
    <property type="evidence" value="ECO:0007669"/>
    <property type="project" value="UniProtKB-UniRule"/>
</dbReference>
<dbReference type="NCBIfam" id="TIGR00012">
    <property type="entry name" value="L29"/>
    <property type="match status" value="1"/>
</dbReference>
<evidence type="ECO:0000256" key="4">
    <source>
        <dbReference type="ARBA" id="ARBA00035204"/>
    </source>
</evidence>
<dbReference type="AlphaFoldDB" id="A0A1F5G7H6"/>
<evidence type="ECO:0000256" key="6">
    <source>
        <dbReference type="SAM" id="Coils"/>
    </source>
</evidence>
<feature type="coiled-coil region" evidence="6">
    <location>
        <begin position="7"/>
        <end position="34"/>
    </location>
</feature>
<gene>
    <name evidence="5" type="primary">rpmC</name>
    <name evidence="8" type="ORF">A3D04_02540</name>
</gene>
<dbReference type="EMBL" id="MFBD01000043">
    <property type="protein sequence ID" value="OGD87823.1"/>
    <property type="molecule type" value="Genomic_DNA"/>
</dbReference>
<dbReference type="GO" id="GO:0003735">
    <property type="term" value="F:structural constituent of ribosome"/>
    <property type="evidence" value="ECO:0007669"/>
    <property type="project" value="InterPro"/>
</dbReference>
<dbReference type="InterPro" id="IPR036049">
    <property type="entry name" value="Ribosomal_uL29_sf"/>
</dbReference>
<dbReference type="HAMAP" id="MF_00374">
    <property type="entry name" value="Ribosomal_uL29"/>
    <property type="match status" value="1"/>
</dbReference>
<dbReference type="GO" id="GO:0005840">
    <property type="term" value="C:ribosome"/>
    <property type="evidence" value="ECO:0007669"/>
    <property type="project" value="UniProtKB-KW"/>
</dbReference>
<dbReference type="STRING" id="1797714.A3D04_02540"/>
<keyword evidence="3 5" id="KW-0687">Ribonucleoprotein</keyword>
<keyword evidence="6" id="KW-0175">Coiled coil</keyword>
<dbReference type="GO" id="GO:1990904">
    <property type="term" value="C:ribonucleoprotein complex"/>
    <property type="evidence" value="ECO:0007669"/>
    <property type="project" value="UniProtKB-KW"/>
</dbReference>
<dbReference type="Pfam" id="PF00831">
    <property type="entry name" value="Ribosomal_L29"/>
    <property type="match status" value="1"/>
</dbReference>
<accession>A0A1F5G7H6</accession>
<evidence type="ECO:0000313" key="9">
    <source>
        <dbReference type="Proteomes" id="UP000177369"/>
    </source>
</evidence>
<organism evidence="8 9">
    <name type="scientific">Candidatus Curtissbacteria bacterium RIFCSPHIGHO2_02_FULL_40_16b</name>
    <dbReference type="NCBI Taxonomy" id="1797714"/>
    <lineage>
        <taxon>Bacteria</taxon>
        <taxon>Candidatus Curtissiibacteriota</taxon>
    </lineage>
</organism>
<dbReference type="Gene3D" id="1.10.287.310">
    <property type="match status" value="1"/>
</dbReference>
<keyword evidence="2 5" id="KW-0689">Ribosomal protein</keyword>
<proteinExistence type="inferred from homology"/>
<name>A0A1F5G7H6_9BACT</name>
<comment type="similarity">
    <text evidence="1 5">Belongs to the universal ribosomal protein uL29 family.</text>
</comment>
<evidence type="ECO:0000256" key="5">
    <source>
        <dbReference type="HAMAP-Rule" id="MF_00374"/>
    </source>
</evidence>
<protein>
    <recommendedName>
        <fullName evidence="4 5">Large ribosomal subunit protein uL29</fullName>
    </recommendedName>
</protein>
<sequence length="95" mass="10735">MKKKDLNDLKTKNLDELAKKIADLEKGKTNELLELKMGKTKNVHATGNIKKDIAKINTIIKMKLVTEKPTSKKKKEEESSVEKTKMTETKSHAPS</sequence>
<dbReference type="Proteomes" id="UP000177369">
    <property type="component" value="Unassembled WGS sequence"/>
</dbReference>
<evidence type="ECO:0000256" key="3">
    <source>
        <dbReference type="ARBA" id="ARBA00023274"/>
    </source>
</evidence>
<comment type="caution">
    <text evidence="8">The sequence shown here is derived from an EMBL/GenBank/DDBJ whole genome shotgun (WGS) entry which is preliminary data.</text>
</comment>
<feature type="region of interest" description="Disordered" evidence="7">
    <location>
        <begin position="66"/>
        <end position="95"/>
    </location>
</feature>
<reference evidence="8 9" key="1">
    <citation type="journal article" date="2016" name="Nat. Commun.">
        <title>Thousands of microbial genomes shed light on interconnected biogeochemical processes in an aquifer system.</title>
        <authorList>
            <person name="Anantharaman K."/>
            <person name="Brown C.T."/>
            <person name="Hug L.A."/>
            <person name="Sharon I."/>
            <person name="Castelle C.J."/>
            <person name="Probst A.J."/>
            <person name="Thomas B.C."/>
            <person name="Singh A."/>
            <person name="Wilkins M.J."/>
            <person name="Karaoz U."/>
            <person name="Brodie E.L."/>
            <person name="Williams K.H."/>
            <person name="Hubbard S.S."/>
            <person name="Banfield J.F."/>
        </authorList>
    </citation>
    <scope>NUCLEOTIDE SEQUENCE [LARGE SCALE GENOMIC DNA]</scope>
</reference>
<evidence type="ECO:0000313" key="8">
    <source>
        <dbReference type="EMBL" id="OGD87823.1"/>
    </source>
</evidence>
<dbReference type="InterPro" id="IPR001854">
    <property type="entry name" value="Ribosomal_uL29"/>
</dbReference>
<dbReference type="SUPFAM" id="SSF46561">
    <property type="entry name" value="Ribosomal protein L29 (L29p)"/>
    <property type="match status" value="1"/>
</dbReference>
<evidence type="ECO:0000256" key="7">
    <source>
        <dbReference type="SAM" id="MobiDB-lite"/>
    </source>
</evidence>
<evidence type="ECO:0000256" key="1">
    <source>
        <dbReference type="ARBA" id="ARBA00009254"/>
    </source>
</evidence>
<evidence type="ECO:0000256" key="2">
    <source>
        <dbReference type="ARBA" id="ARBA00022980"/>
    </source>
</evidence>